<name>A0ABP2DUS0_9CORY</name>
<organism evidence="1 2">
    <name type="scientific">Corynebacterium glucuronolyticum ATCC 51866</name>
    <dbReference type="NCBI Taxonomy" id="548478"/>
    <lineage>
        <taxon>Bacteria</taxon>
        <taxon>Bacillati</taxon>
        <taxon>Actinomycetota</taxon>
        <taxon>Actinomycetes</taxon>
        <taxon>Mycobacteriales</taxon>
        <taxon>Corynebacteriaceae</taxon>
        <taxon>Corynebacterium</taxon>
    </lineage>
</organism>
<dbReference type="EMBL" id="ACHF01000036">
    <property type="protein sequence ID" value="EEI62949.1"/>
    <property type="molecule type" value="Genomic_DNA"/>
</dbReference>
<dbReference type="Proteomes" id="UP000006237">
    <property type="component" value="Unassembled WGS sequence"/>
</dbReference>
<gene>
    <name evidence="1" type="ORF">HMPREF0293_1467</name>
</gene>
<evidence type="ECO:0000313" key="2">
    <source>
        <dbReference type="Proteomes" id="UP000006237"/>
    </source>
</evidence>
<keyword evidence="2" id="KW-1185">Reference proteome</keyword>
<proteinExistence type="predicted"/>
<comment type="caution">
    <text evidence="1">The sequence shown here is derived from an EMBL/GenBank/DDBJ whole genome shotgun (WGS) entry which is preliminary data.</text>
</comment>
<reference evidence="1 2" key="1">
    <citation type="submission" date="2009-01" db="EMBL/GenBank/DDBJ databases">
        <authorList>
            <person name="Qin X."/>
            <person name="Bachman B."/>
            <person name="Battles P."/>
            <person name="Bell A."/>
            <person name="Bess C."/>
            <person name="Bickham C."/>
            <person name="Chaboub L."/>
            <person name="Chen D."/>
            <person name="Coyle M."/>
            <person name="Deiros D.R."/>
            <person name="Dinh H."/>
            <person name="Forbes L."/>
            <person name="Fowler G."/>
            <person name="Francisco L."/>
            <person name="Fu Q."/>
            <person name="Gubbala S."/>
            <person name="Hale W."/>
            <person name="Han Y."/>
            <person name="Hemphill L."/>
            <person name="Highlander S.K."/>
            <person name="Hirani K."/>
            <person name="Hogues M."/>
            <person name="Jackson L."/>
            <person name="Jakkamsetti A."/>
            <person name="Javaid M."/>
            <person name="Jiang H."/>
            <person name="Korchina V."/>
            <person name="Kovar C."/>
            <person name="Lara F."/>
            <person name="Lee S."/>
            <person name="Mata R."/>
            <person name="Mathew T."/>
            <person name="Moen C."/>
            <person name="Morales K."/>
            <person name="Munidasa M."/>
            <person name="Nazareth L."/>
            <person name="Ngo R."/>
            <person name="Nguyen L."/>
            <person name="Okwuonu G."/>
            <person name="Ongeri F."/>
            <person name="Patil S."/>
            <person name="Petrosino J."/>
            <person name="Pham C."/>
            <person name="Pham P."/>
            <person name="Pu L.-L."/>
            <person name="Puazo M."/>
            <person name="Raj R."/>
            <person name="Reid J."/>
            <person name="Rouhana J."/>
            <person name="Saada N."/>
            <person name="Shang Y."/>
            <person name="Simmons D."/>
            <person name="Thornton R."/>
            <person name="Warren J."/>
            <person name="Weissenberger G."/>
            <person name="Zhang J."/>
            <person name="Zhang L."/>
            <person name="Zhou C."/>
            <person name="Zhu D."/>
            <person name="Muzny D."/>
            <person name="Worley K."/>
            <person name="Gibbs R."/>
        </authorList>
    </citation>
    <scope>NUCLEOTIDE SEQUENCE [LARGE SCALE GENOMIC DNA]</scope>
    <source>
        <strain evidence="1 2">ATCC 51866</strain>
    </source>
</reference>
<evidence type="ECO:0000313" key="1">
    <source>
        <dbReference type="EMBL" id="EEI62949.1"/>
    </source>
</evidence>
<protein>
    <submittedName>
        <fullName evidence="1">Uncharacterized protein</fullName>
    </submittedName>
</protein>
<sequence>MYVLILYGGDLKCLTPESMKPMRSYLEAQALTIHYDSSD</sequence>
<accession>A0ABP2DUS0</accession>